<organism evidence="5 6">
    <name type="scientific">Ciona savignyi</name>
    <name type="common">Pacific transparent sea squirt</name>
    <dbReference type="NCBI Taxonomy" id="51511"/>
    <lineage>
        <taxon>Eukaryota</taxon>
        <taxon>Metazoa</taxon>
        <taxon>Chordata</taxon>
        <taxon>Tunicata</taxon>
        <taxon>Ascidiacea</taxon>
        <taxon>Phlebobranchia</taxon>
        <taxon>Cionidae</taxon>
        <taxon>Ciona</taxon>
    </lineage>
</organism>
<dbReference type="GeneTree" id="ENSGT00940000172823"/>
<evidence type="ECO:0000259" key="4">
    <source>
        <dbReference type="PROSITE" id="PS50287"/>
    </source>
</evidence>
<dbReference type="InParanoid" id="H2ZES7"/>
<feature type="domain" description="SRCR" evidence="4">
    <location>
        <begin position="466"/>
        <end position="568"/>
    </location>
</feature>
<reference evidence="5" key="2">
    <citation type="submission" date="2025-08" db="UniProtKB">
        <authorList>
            <consortium name="Ensembl"/>
        </authorList>
    </citation>
    <scope>IDENTIFICATION</scope>
</reference>
<accession>H2ZES7</accession>
<keyword evidence="1 3" id="KW-1015">Disulfide bond</keyword>
<dbReference type="InterPro" id="IPR012938">
    <property type="entry name" value="Glc/Sorbosone_DH"/>
</dbReference>
<dbReference type="Pfam" id="PF07995">
    <property type="entry name" value="GSDH"/>
    <property type="match status" value="1"/>
</dbReference>
<dbReference type="InterPro" id="IPR036772">
    <property type="entry name" value="SRCR-like_dom_sf"/>
</dbReference>
<dbReference type="Pfam" id="PF00530">
    <property type="entry name" value="SRCR"/>
    <property type="match status" value="1"/>
</dbReference>
<dbReference type="GO" id="GO:0016020">
    <property type="term" value="C:membrane"/>
    <property type="evidence" value="ECO:0007669"/>
    <property type="project" value="InterPro"/>
</dbReference>
<dbReference type="STRING" id="51511.ENSCSAVP00000016093"/>
<dbReference type="PROSITE" id="PS50287">
    <property type="entry name" value="SRCR_2"/>
    <property type="match status" value="1"/>
</dbReference>
<sequence>APSLTYCYPDTLNSDNRTTNLGNINSEDNCDVLCVQEVANNFFPATSAKHANDGTHRLFLVEQRGMIWIYLSNFTKIFPPFLDWRPSIFARSRSYDERGLLDLAFHPEFRQNGRFYIYYTTRTEVGHVTRLSELTASLLCDENFVFFMGSRVILDIPQPAFNHNGGSILFYQGFLYLFTGDGGKGGDPYGNGQNLNVLLGKALRIDVDVANRSYGIPNDNPFLSNPNARPEIYAYGLRNPWKCTLDRGDPLTGIGYGRIFCGDVGQDDFEELDIMERGGNYGWNQLEGHACFLHSCDYVPPIHVYDHSIGRSITGGFVYRGCESPNLNGAYIFGDWDNGRLFYLRGQSTGWSRRNICMGSADYCVGNGLSGSYARYISSFAEDEKGEVYIISSIKAHKDMQGGRMYKIVDPSRRGSPTQCTQAPTQSVVFNPGTQFMAYEPITEMFGKQKLYRQSVRYTEDHLIEVQLVNERDGQLKRGRVEIRKPGGVWGTVCDDRWDIRDGHVVCKMAGFKAARRVFRRSHFGVGSGPIYLVDLGCTSNEISLLECVHRGWNQTNCNHFEDAGVLC</sequence>
<dbReference type="Proteomes" id="UP000007875">
    <property type="component" value="Unassembled WGS sequence"/>
</dbReference>
<dbReference type="SUPFAM" id="SSF56487">
    <property type="entry name" value="SRCR-like"/>
    <property type="match status" value="1"/>
</dbReference>
<dbReference type="FunFam" id="3.10.250.10:FF:000011">
    <property type="entry name" value="Scavenger receptor class A member 5"/>
    <property type="match status" value="1"/>
</dbReference>
<dbReference type="InterPro" id="IPR011042">
    <property type="entry name" value="6-blade_b-propeller_TolB-like"/>
</dbReference>
<proteinExistence type="predicted"/>
<feature type="disulfide bond" evidence="3">
    <location>
        <begin position="494"/>
        <end position="558"/>
    </location>
</feature>
<reference evidence="6" key="1">
    <citation type="submission" date="2003-08" db="EMBL/GenBank/DDBJ databases">
        <authorList>
            <person name="Birren B."/>
            <person name="Nusbaum C."/>
            <person name="Abebe A."/>
            <person name="Abouelleil A."/>
            <person name="Adekoya E."/>
            <person name="Ait-zahra M."/>
            <person name="Allen N."/>
            <person name="Allen T."/>
            <person name="An P."/>
            <person name="Anderson M."/>
            <person name="Anderson S."/>
            <person name="Arachchi H."/>
            <person name="Armbruster J."/>
            <person name="Bachantsang P."/>
            <person name="Baldwin J."/>
            <person name="Barry A."/>
            <person name="Bayul T."/>
            <person name="Blitshsteyn B."/>
            <person name="Bloom T."/>
            <person name="Blye J."/>
            <person name="Boguslavskiy L."/>
            <person name="Borowsky M."/>
            <person name="Boukhgalter B."/>
            <person name="Brunache A."/>
            <person name="Butler J."/>
            <person name="Calixte N."/>
            <person name="Calvo S."/>
            <person name="Camarata J."/>
            <person name="Campo K."/>
            <person name="Chang J."/>
            <person name="Cheshatsang Y."/>
            <person name="Citroen M."/>
            <person name="Collymore A."/>
            <person name="Considine T."/>
            <person name="Cook A."/>
            <person name="Cooke P."/>
            <person name="Corum B."/>
            <person name="Cuomo C."/>
            <person name="David R."/>
            <person name="Dawoe T."/>
            <person name="Degray S."/>
            <person name="Dodge S."/>
            <person name="Dooley K."/>
            <person name="Dorje P."/>
            <person name="Dorjee K."/>
            <person name="Dorris L."/>
            <person name="Duffey N."/>
            <person name="Dupes A."/>
            <person name="Elkins T."/>
            <person name="Engels R."/>
            <person name="Erickson J."/>
            <person name="Farina A."/>
            <person name="Faro S."/>
            <person name="Ferreira P."/>
            <person name="Fischer H."/>
            <person name="Fitzgerald M."/>
            <person name="Foley K."/>
            <person name="Gage D."/>
            <person name="Galagan J."/>
            <person name="Gearin G."/>
            <person name="Gnerre S."/>
            <person name="Gnirke A."/>
            <person name="Goyette A."/>
            <person name="Graham J."/>
            <person name="Grandbois E."/>
            <person name="Gyaltsen K."/>
            <person name="Hafez N."/>
            <person name="Hagopian D."/>
            <person name="Hagos B."/>
            <person name="Hall J."/>
            <person name="Hatcher B."/>
            <person name="Heller A."/>
            <person name="Higgins H."/>
            <person name="Honan T."/>
            <person name="Horn A."/>
            <person name="Houde N."/>
            <person name="Hughes L."/>
            <person name="Hulme W."/>
            <person name="Husby E."/>
            <person name="Iliev I."/>
            <person name="Jaffe D."/>
            <person name="Jones C."/>
            <person name="Kamal M."/>
            <person name="Kamat A."/>
            <person name="Kamvysselis M."/>
            <person name="Karlsson E."/>
            <person name="Kells C."/>
            <person name="Kieu A."/>
            <person name="Kisner P."/>
            <person name="Kodira C."/>
            <person name="Kulbokas E."/>
            <person name="Labutti K."/>
            <person name="Lama D."/>
            <person name="Landers T."/>
            <person name="Leger J."/>
            <person name="Levine S."/>
            <person name="Lewis D."/>
            <person name="Lewis T."/>
            <person name="Lindblad-toh K."/>
            <person name="Liu X."/>
            <person name="Lokyitsang T."/>
            <person name="Lokyitsang Y."/>
            <person name="Lucien O."/>
            <person name="Lui A."/>
            <person name="Ma L.J."/>
            <person name="Mabbitt R."/>
            <person name="Macdonald J."/>
            <person name="Maclean C."/>
            <person name="Major J."/>
            <person name="Manning J."/>
            <person name="Marabella R."/>
            <person name="Maru K."/>
            <person name="Matthews C."/>
            <person name="Mauceli E."/>
            <person name="Mccarthy M."/>
            <person name="Mcdonough S."/>
            <person name="Mcghee T."/>
            <person name="Meldrim J."/>
            <person name="Meneus L."/>
            <person name="Mesirov J."/>
            <person name="Mihalev A."/>
            <person name="Mihova T."/>
            <person name="Mikkelsen T."/>
            <person name="Mlenga V."/>
            <person name="Moru K."/>
            <person name="Mozes J."/>
            <person name="Mulrain L."/>
            <person name="Munson G."/>
            <person name="Naylor J."/>
            <person name="Newes C."/>
            <person name="Nguyen C."/>
            <person name="Nguyen N."/>
            <person name="Nguyen T."/>
            <person name="Nicol R."/>
            <person name="Nielsen C."/>
            <person name="Nizzari M."/>
            <person name="Norbu C."/>
            <person name="Norbu N."/>
            <person name="O'donnell P."/>
            <person name="Okoawo O."/>
            <person name="O'leary S."/>
            <person name="Omotosho B."/>
            <person name="O'neill K."/>
            <person name="Osman S."/>
            <person name="Parker S."/>
            <person name="Perrin D."/>
            <person name="Phunkhang P."/>
            <person name="Piqani B."/>
            <person name="Purcell S."/>
            <person name="Rachupka T."/>
            <person name="Ramasamy U."/>
            <person name="Rameau R."/>
            <person name="Ray V."/>
            <person name="Raymond C."/>
            <person name="Retta R."/>
            <person name="Richardson S."/>
            <person name="Rise C."/>
            <person name="Rodriguez J."/>
            <person name="Rogers J."/>
            <person name="Rogov P."/>
            <person name="Rutman M."/>
            <person name="Schupbach R."/>
            <person name="Seaman C."/>
            <person name="Settipalli S."/>
            <person name="Sharpe T."/>
            <person name="Sheridan J."/>
            <person name="Sherpa N."/>
            <person name="Shi J."/>
            <person name="Smirnov S."/>
            <person name="Smith C."/>
            <person name="Sougnez C."/>
            <person name="Spencer B."/>
            <person name="Stalker J."/>
            <person name="Stange-thomann N."/>
            <person name="Stavropoulos S."/>
            <person name="Stetson K."/>
            <person name="Stone C."/>
            <person name="Stone S."/>
            <person name="Stubbs M."/>
            <person name="Talamas J."/>
            <person name="Tchuinga P."/>
            <person name="Tenzing P."/>
            <person name="Tesfaye S."/>
            <person name="Theodore J."/>
            <person name="Thoulutsang Y."/>
            <person name="Topham K."/>
            <person name="Towey S."/>
            <person name="Tsamla T."/>
            <person name="Tsomo N."/>
            <person name="Vallee D."/>
            <person name="Vassiliev H."/>
            <person name="Venkataraman V."/>
            <person name="Vinson J."/>
            <person name="Vo A."/>
            <person name="Wade C."/>
            <person name="Wang S."/>
            <person name="Wangchuk T."/>
            <person name="Wangdi T."/>
            <person name="Whittaker C."/>
            <person name="Wilkinson J."/>
            <person name="Wu Y."/>
            <person name="Wyman D."/>
            <person name="Yadav S."/>
            <person name="Yang S."/>
            <person name="Yang X."/>
            <person name="Yeager S."/>
            <person name="Yee E."/>
            <person name="Young G."/>
            <person name="Zainoun J."/>
            <person name="Zembeck L."/>
            <person name="Zimmer A."/>
            <person name="Zody M."/>
            <person name="Lander E."/>
        </authorList>
    </citation>
    <scope>NUCLEOTIDE SEQUENCE [LARGE SCALE GENOMIC DNA]</scope>
</reference>
<dbReference type="Gene3D" id="3.10.250.10">
    <property type="entry name" value="SRCR-like domain"/>
    <property type="match status" value="1"/>
</dbReference>
<dbReference type="SMART" id="SM00202">
    <property type="entry name" value="SR"/>
    <property type="match status" value="1"/>
</dbReference>
<feature type="disulfide bond" evidence="3">
    <location>
        <begin position="507"/>
        <end position="568"/>
    </location>
</feature>
<dbReference type="InterPro" id="IPR001190">
    <property type="entry name" value="SRCR"/>
</dbReference>
<dbReference type="AlphaFoldDB" id="H2ZES7"/>
<dbReference type="Ensembl" id="ENSCSAVT00000016273.1">
    <property type="protein sequence ID" value="ENSCSAVP00000016093.1"/>
    <property type="gene ID" value="ENSCSAVG00000009473.1"/>
</dbReference>
<evidence type="ECO:0000256" key="2">
    <source>
        <dbReference type="ARBA" id="ARBA00023180"/>
    </source>
</evidence>
<dbReference type="eggNOG" id="ENOG502QQKP">
    <property type="taxonomic scope" value="Eukaryota"/>
</dbReference>
<feature type="disulfide bond" evidence="3">
    <location>
        <begin position="538"/>
        <end position="548"/>
    </location>
</feature>
<name>H2ZES7_CIOSA</name>
<dbReference type="PRINTS" id="PR00258">
    <property type="entry name" value="SPERACTRCPTR"/>
</dbReference>
<keyword evidence="6" id="KW-1185">Reference proteome</keyword>
<dbReference type="Gene3D" id="2.120.10.30">
    <property type="entry name" value="TolB, C-terminal domain"/>
    <property type="match status" value="1"/>
</dbReference>
<evidence type="ECO:0000256" key="3">
    <source>
        <dbReference type="PROSITE-ProRule" id="PRU00196"/>
    </source>
</evidence>
<dbReference type="PANTHER" id="PTHR19328">
    <property type="entry name" value="HEDGEHOG-INTERACTING PROTEIN"/>
    <property type="match status" value="1"/>
</dbReference>
<dbReference type="SUPFAM" id="SSF50952">
    <property type="entry name" value="Soluble quinoprotein glucose dehydrogenase"/>
    <property type="match status" value="1"/>
</dbReference>
<protein>
    <recommendedName>
        <fullName evidence="4">SRCR domain-containing protein</fullName>
    </recommendedName>
</protein>
<dbReference type="PANTHER" id="PTHR19328:SF75">
    <property type="entry name" value="ALDOSE SUGAR DEHYDROGENASE YLII"/>
    <property type="match status" value="1"/>
</dbReference>
<dbReference type="InterPro" id="IPR011041">
    <property type="entry name" value="Quinoprot_gluc/sorb_DH_b-prop"/>
</dbReference>
<evidence type="ECO:0000313" key="5">
    <source>
        <dbReference type="Ensembl" id="ENSCSAVP00000016093.1"/>
    </source>
</evidence>
<evidence type="ECO:0000256" key="1">
    <source>
        <dbReference type="ARBA" id="ARBA00023157"/>
    </source>
</evidence>
<evidence type="ECO:0000313" key="6">
    <source>
        <dbReference type="Proteomes" id="UP000007875"/>
    </source>
</evidence>
<reference evidence="5" key="3">
    <citation type="submission" date="2025-09" db="UniProtKB">
        <authorList>
            <consortium name="Ensembl"/>
        </authorList>
    </citation>
    <scope>IDENTIFICATION</scope>
</reference>
<dbReference type="HOGENOM" id="CLU_012344_2_3_1"/>
<keyword evidence="2" id="KW-0325">Glycoprotein</keyword>